<dbReference type="EMBL" id="HG916765">
    <property type="protein sequence ID" value="CDM25842.1"/>
    <property type="molecule type" value="Genomic_DNA"/>
</dbReference>
<organism evidence="1 2">
    <name type="scientific">Castellaniella defragrans (strain DSM 12143 / CCUG 39792 / 65Phen)</name>
    <name type="common">Alcaligenes defragrans</name>
    <dbReference type="NCBI Taxonomy" id="1437824"/>
    <lineage>
        <taxon>Bacteria</taxon>
        <taxon>Pseudomonadati</taxon>
        <taxon>Pseudomonadota</taxon>
        <taxon>Betaproteobacteria</taxon>
        <taxon>Burkholderiales</taxon>
        <taxon>Alcaligenaceae</taxon>
        <taxon>Castellaniella</taxon>
    </lineage>
</organism>
<protein>
    <submittedName>
        <fullName evidence="1">Uncharacterized protein</fullName>
    </submittedName>
</protein>
<name>W8X5Q9_CASD6</name>
<gene>
    <name evidence="1" type="ORF">BN940_17046</name>
</gene>
<evidence type="ECO:0000313" key="2">
    <source>
        <dbReference type="Proteomes" id="UP000019805"/>
    </source>
</evidence>
<proteinExistence type="predicted"/>
<evidence type="ECO:0000313" key="1">
    <source>
        <dbReference type="EMBL" id="CDM25842.1"/>
    </source>
</evidence>
<keyword evidence="2" id="KW-1185">Reference proteome</keyword>
<dbReference type="Proteomes" id="UP000019805">
    <property type="component" value="Chromosome"/>
</dbReference>
<sequence length="55" mass="6434">MQRTQCHGGTPVRRKCEWVLGRRIVSTQPRRVLIIRTILRVSRGEPGLLQVRGRR</sequence>
<reference evidence="1 2" key="1">
    <citation type="journal article" date="2014" name="BMC Microbiol.">
        <title>The oxygen-independent metabolism of cyclic monoterpenes in Castellaniella defragrans 65Phen.</title>
        <authorList>
            <person name="Petasch J."/>
            <person name="Disch E.M."/>
            <person name="Markert S."/>
            <person name="Becher D."/>
            <person name="Schweder T."/>
            <person name="Huttel B."/>
            <person name="Reinhardt R."/>
            <person name="Harder J."/>
        </authorList>
    </citation>
    <scope>NUCLEOTIDE SEQUENCE [LARGE SCALE GENOMIC DNA]</scope>
    <source>
        <strain evidence="1">65Phen</strain>
    </source>
</reference>
<dbReference type="STRING" id="1437824.BN940_17046"/>
<dbReference type="KEGG" id="cdn:BN940_17046"/>
<accession>W8X5Q9</accession>
<dbReference type="AlphaFoldDB" id="W8X5Q9"/>
<dbReference type="HOGENOM" id="CLU_3023604_0_0_4"/>